<gene>
    <name evidence="1" type="ORF">BJ684DRAFT_16339</name>
</gene>
<dbReference type="EMBL" id="KZ988070">
    <property type="protein sequence ID" value="RKP13251.1"/>
    <property type="molecule type" value="Genomic_DNA"/>
</dbReference>
<dbReference type="AlphaFoldDB" id="A0A4P9Y507"/>
<accession>A0A4P9Y507</accession>
<proteinExistence type="predicted"/>
<evidence type="ECO:0000313" key="2">
    <source>
        <dbReference type="Proteomes" id="UP000267251"/>
    </source>
</evidence>
<sequence>MCPLVSLHTATLGLLGDPDATPTSLSHFFKISPRDLPQKCSTVKNSNEPFDLKDTHLERNDKALRLVLKNLCRSIEPHTTMSYTERFSSLAYTSILRGRAARDHLGIVGTKKSLAMRKEHMKALEELYTDYYSLETLPLLCHPRRLPLIKWISSEGHRKIPIKKEIDQYFSILILISRIESNGIRSRSVFQAFQGKLGISFGRTGEKTGQRLNTWLTFMDNARMLASFLLDYIHTSFPGLLNHTPFSPSKDGKGSDRLREVINGMKVKGSKWIQNWKEMPTSGVKVGGQSSDLKRNLTILAMPILDGLLVLLDLCKKATSLAALLKSIRPHELNSERLKGLVNAVWSENSLTSLNEGMPFGDEKYRHLTAGQRMRLSLSEHQNIPWALVMHRLIDRHAILLWSSSWDEFPQNQQSLAQARGLFHNIMGPSSANHPLITLIVGFSLSLMQLGGKERSWKSLEPWILRGLKILHTLRSRKDDLQAQRAAHAFTHLFGNLESVAQYHPPGYSKGSPISADSDMITPKDLNLKKVVYSAYQTLLYEINRNDASITLSAWNIPHVGSAGWSKKFLGKPFGWSPKEQEEAVEEDDRNEAALYSSMIYV</sequence>
<dbReference type="OrthoDB" id="10630992at2759"/>
<protein>
    <submittedName>
        <fullName evidence="1">Uncharacterized protein</fullName>
    </submittedName>
</protein>
<evidence type="ECO:0000313" key="1">
    <source>
        <dbReference type="EMBL" id="RKP13251.1"/>
    </source>
</evidence>
<keyword evidence="2" id="KW-1185">Reference proteome</keyword>
<reference evidence="2" key="1">
    <citation type="journal article" date="2018" name="Nat. Microbiol.">
        <title>Leveraging single-cell genomics to expand the fungal tree of life.</title>
        <authorList>
            <person name="Ahrendt S.R."/>
            <person name="Quandt C.A."/>
            <person name="Ciobanu D."/>
            <person name="Clum A."/>
            <person name="Salamov A."/>
            <person name="Andreopoulos B."/>
            <person name="Cheng J.F."/>
            <person name="Woyke T."/>
            <person name="Pelin A."/>
            <person name="Henrissat B."/>
            <person name="Reynolds N.K."/>
            <person name="Benny G.L."/>
            <person name="Smith M.E."/>
            <person name="James T.Y."/>
            <person name="Grigoriev I.V."/>
        </authorList>
    </citation>
    <scope>NUCLEOTIDE SEQUENCE [LARGE SCALE GENOMIC DNA]</scope>
</reference>
<organism evidence="1 2">
    <name type="scientific">Piptocephalis cylindrospora</name>
    <dbReference type="NCBI Taxonomy" id="1907219"/>
    <lineage>
        <taxon>Eukaryota</taxon>
        <taxon>Fungi</taxon>
        <taxon>Fungi incertae sedis</taxon>
        <taxon>Zoopagomycota</taxon>
        <taxon>Zoopagomycotina</taxon>
        <taxon>Zoopagomycetes</taxon>
        <taxon>Zoopagales</taxon>
        <taxon>Piptocephalidaceae</taxon>
        <taxon>Piptocephalis</taxon>
    </lineage>
</organism>
<name>A0A4P9Y507_9FUNG</name>
<dbReference type="Proteomes" id="UP000267251">
    <property type="component" value="Unassembled WGS sequence"/>
</dbReference>